<evidence type="ECO:0008006" key="4">
    <source>
        <dbReference type="Google" id="ProtNLM"/>
    </source>
</evidence>
<feature type="signal peptide" evidence="1">
    <location>
        <begin position="1"/>
        <end position="19"/>
    </location>
</feature>
<name>A0AAD7BU62_9AGAR</name>
<keyword evidence="3" id="KW-1185">Reference proteome</keyword>
<keyword evidence="1" id="KW-0732">Signal</keyword>
<reference evidence="2" key="1">
    <citation type="submission" date="2023-03" db="EMBL/GenBank/DDBJ databases">
        <title>Massive genome expansion in bonnet fungi (Mycena s.s.) driven by repeated elements and novel gene families across ecological guilds.</title>
        <authorList>
            <consortium name="Lawrence Berkeley National Laboratory"/>
            <person name="Harder C.B."/>
            <person name="Miyauchi S."/>
            <person name="Viragh M."/>
            <person name="Kuo A."/>
            <person name="Thoen E."/>
            <person name="Andreopoulos B."/>
            <person name="Lu D."/>
            <person name="Skrede I."/>
            <person name="Drula E."/>
            <person name="Henrissat B."/>
            <person name="Morin E."/>
            <person name="Kohler A."/>
            <person name="Barry K."/>
            <person name="LaButti K."/>
            <person name="Morin E."/>
            <person name="Salamov A."/>
            <person name="Lipzen A."/>
            <person name="Mereny Z."/>
            <person name="Hegedus B."/>
            <person name="Baldrian P."/>
            <person name="Stursova M."/>
            <person name="Weitz H."/>
            <person name="Taylor A."/>
            <person name="Grigoriev I.V."/>
            <person name="Nagy L.G."/>
            <person name="Martin F."/>
            <person name="Kauserud H."/>
        </authorList>
    </citation>
    <scope>NUCLEOTIDE SEQUENCE</scope>
    <source>
        <strain evidence="2">9284</strain>
    </source>
</reference>
<organism evidence="2 3">
    <name type="scientific">Roridomyces roridus</name>
    <dbReference type="NCBI Taxonomy" id="1738132"/>
    <lineage>
        <taxon>Eukaryota</taxon>
        <taxon>Fungi</taxon>
        <taxon>Dikarya</taxon>
        <taxon>Basidiomycota</taxon>
        <taxon>Agaricomycotina</taxon>
        <taxon>Agaricomycetes</taxon>
        <taxon>Agaricomycetidae</taxon>
        <taxon>Agaricales</taxon>
        <taxon>Marasmiineae</taxon>
        <taxon>Mycenaceae</taxon>
        <taxon>Roridomyces</taxon>
    </lineage>
</organism>
<feature type="chain" id="PRO_5042167501" description="Secreted protein" evidence="1">
    <location>
        <begin position="20"/>
        <end position="159"/>
    </location>
</feature>
<sequence length="159" mass="17433">MCVGRRLSCLPSSLTLAQCFIIPGCANAPYCTDYPCLPRLFYLPLQWCLAIHSAPLSFDFSPCVLWAKIPPARVGFLFLSLNSSSGCQCAVTSLLAPGYSDPSVPPCPFLPFGHQDTSFLTAPGRRWHLLLLASSFLQFFDIARAIGRPFLDTPVPCFL</sequence>
<dbReference type="EMBL" id="JARKIF010000009">
    <property type="protein sequence ID" value="KAJ7630245.1"/>
    <property type="molecule type" value="Genomic_DNA"/>
</dbReference>
<proteinExistence type="predicted"/>
<comment type="caution">
    <text evidence="2">The sequence shown here is derived from an EMBL/GenBank/DDBJ whole genome shotgun (WGS) entry which is preliminary data.</text>
</comment>
<dbReference type="AlphaFoldDB" id="A0AAD7BU62"/>
<protein>
    <recommendedName>
        <fullName evidence="4">Secreted protein</fullName>
    </recommendedName>
</protein>
<accession>A0AAD7BU62</accession>
<gene>
    <name evidence="2" type="ORF">FB45DRAFT_914964</name>
</gene>
<evidence type="ECO:0000313" key="3">
    <source>
        <dbReference type="Proteomes" id="UP001221142"/>
    </source>
</evidence>
<dbReference type="Proteomes" id="UP001221142">
    <property type="component" value="Unassembled WGS sequence"/>
</dbReference>
<evidence type="ECO:0000256" key="1">
    <source>
        <dbReference type="SAM" id="SignalP"/>
    </source>
</evidence>
<evidence type="ECO:0000313" key="2">
    <source>
        <dbReference type="EMBL" id="KAJ7630245.1"/>
    </source>
</evidence>